<name>A0A834GSF6_RHOSS</name>
<feature type="repeat" description="PPR" evidence="3">
    <location>
        <begin position="48"/>
        <end position="82"/>
    </location>
</feature>
<evidence type="ECO:0000256" key="1">
    <source>
        <dbReference type="ARBA" id="ARBA00007626"/>
    </source>
</evidence>
<dbReference type="NCBIfam" id="TIGR00756">
    <property type="entry name" value="PPR"/>
    <property type="match status" value="4"/>
</dbReference>
<evidence type="ECO:0000313" key="4">
    <source>
        <dbReference type="EMBL" id="KAF7138957.1"/>
    </source>
</evidence>
<feature type="repeat" description="PPR" evidence="3">
    <location>
        <begin position="171"/>
        <end position="205"/>
    </location>
</feature>
<protein>
    <recommendedName>
        <fullName evidence="6">Pentatricopeptide repeat-containing protein</fullName>
    </recommendedName>
</protein>
<reference evidence="4" key="1">
    <citation type="submission" date="2019-11" db="EMBL/GenBank/DDBJ databases">
        <authorList>
            <person name="Liu Y."/>
            <person name="Hou J."/>
            <person name="Li T.-Q."/>
            <person name="Guan C.-H."/>
            <person name="Wu X."/>
            <person name="Wu H.-Z."/>
            <person name="Ling F."/>
            <person name="Zhang R."/>
            <person name="Shi X.-G."/>
            <person name="Ren J.-P."/>
            <person name="Chen E.-F."/>
            <person name="Sun J.-M."/>
        </authorList>
    </citation>
    <scope>NUCLEOTIDE SEQUENCE</scope>
    <source>
        <strain evidence="4">Adult_tree_wgs_1</strain>
        <tissue evidence="4">Leaves</tissue>
    </source>
</reference>
<dbReference type="Proteomes" id="UP000626092">
    <property type="component" value="Unassembled WGS sequence"/>
</dbReference>
<dbReference type="PROSITE" id="PS51375">
    <property type="entry name" value="PPR"/>
    <property type="match status" value="3"/>
</dbReference>
<accession>A0A834GSF6</accession>
<dbReference type="InterPro" id="IPR011990">
    <property type="entry name" value="TPR-like_helical_dom_sf"/>
</dbReference>
<organism evidence="4 5">
    <name type="scientific">Rhododendron simsii</name>
    <name type="common">Sims's rhododendron</name>
    <dbReference type="NCBI Taxonomy" id="118357"/>
    <lineage>
        <taxon>Eukaryota</taxon>
        <taxon>Viridiplantae</taxon>
        <taxon>Streptophyta</taxon>
        <taxon>Embryophyta</taxon>
        <taxon>Tracheophyta</taxon>
        <taxon>Spermatophyta</taxon>
        <taxon>Magnoliopsida</taxon>
        <taxon>eudicotyledons</taxon>
        <taxon>Gunneridae</taxon>
        <taxon>Pentapetalae</taxon>
        <taxon>asterids</taxon>
        <taxon>Ericales</taxon>
        <taxon>Ericaceae</taxon>
        <taxon>Ericoideae</taxon>
        <taxon>Rhodoreae</taxon>
        <taxon>Rhododendron</taxon>
    </lineage>
</organism>
<dbReference type="Pfam" id="PF13041">
    <property type="entry name" value="PPR_2"/>
    <property type="match status" value="1"/>
</dbReference>
<keyword evidence="2" id="KW-0677">Repeat</keyword>
<evidence type="ECO:0008006" key="6">
    <source>
        <dbReference type="Google" id="ProtNLM"/>
    </source>
</evidence>
<dbReference type="AlphaFoldDB" id="A0A834GSF6"/>
<evidence type="ECO:0000256" key="2">
    <source>
        <dbReference type="ARBA" id="ARBA00022737"/>
    </source>
</evidence>
<keyword evidence="5" id="KW-1185">Reference proteome</keyword>
<dbReference type="Pfam" id="PF12854">
    <property type="entry name" value="PPR_1"/>
    <property type="match status" value="1"/>
</dbReference>
<comment type="caution">
    <text evidence="4">The sequence shown here is derived from an EMBL/GenBank/DDBJ whole genome shotgun (WGS) entry which is preliminary data.</text>
</comment>
<dbReference type="InterPro" id="IPR002885">
    <property type="entry name" value="PPR_rpt"/>
</dbReference>
<comment type="similarity">
    <text evidence="1">Belongs to the PPR family. P subfamily.</text>
</comment>
<evidence type="ECO:0000313" key="5">
    <source>
        <dbReference type="Proteomes" id="UP000626092"/>
    </source>
</evidence>
<evidence type="ECO:0000256" key="3">
    <source>
        <dbReference type="PROSITE-ProRule" id="PRU00708"/>
    </source>
</evidence>
<proteinExistence type="inferred from homology"/>
<dbReference type="OrthoDB" id="185373at2759"/>
<dbReference type="PANTHER" id="PTHR47941">
    <property type="entry name" value="PENTATRICOPEPTIDE REPEAT-CONTAINING PROTEIN 3, MITOCHONDRIAL"/>
    <property type="match status" value="1"/>
</dbReference>
<dbReference type="Pfam" id="PF01535">
    <property type="entry name" value="PPR"/>
    <property type="match status" value="2"/>
</dbReference>
<dbReference type="Gene3D" id="1.25.40.10">
    <property type="entry name" value="Tetratricopeptide repeat domain"/>
    <property type="match status" value="4"/>
</dbReference>
<sequence length="318" mass="35654">MAAHLLAAEGLRPSAQDLLSWVVARIGLGRSWEVVEYMCSEHYKYETDFSVLDSLMRAFLNADMVPRAMEMVDRMREVGVKPSSSAVSILFKLLLRIGDYGSVWKCVLINAYYIMGRTSDGLALLRFMIERGCNPSNVAFNTPINALCMEGNVVEARKLFHRIREMGVFPNTVIHNALINGYVKARVIGQANMLYEEMRNAGVPPDSVTFNILVARHYRYGREEDGDRLLRDLSVFGLLLDSSLSDISVAELCWAGRLDAAIGMQEEMLDKGMTVSLIAFNSVIAAYSSAWVEDRAFEAYELMVNYGLSHHHPHVVLS</sequence>
<feature type="repeat" description="PPR" evidence="3">
    <location>
        <begin position="136"/>
        <end position="170"/>
    </location>
</feature>
<gene>
    <name evidence="4" type="ORF">RHSIM_Rhsim07G0038800</name>
</gene>
<dbReference type="EMBL" id="WJXA01000007">
    <property type="protein sequence ID" value="KAF7138957.1"/>
    <property type="molecule type" value="Genomic_DNA"/>
</dbReference>